<organism evidence="10">
    <name type="scientific">Thermofilum pendens</name>
    <dbReference type="NCBI Taxonomy" id="2269"/>
    <lineage>
        <taxon>Archaea</taxon>
        <taxon>Thermoproteota</taxon>
        <taxon>Thermoprotei</taxon>
        <taxon>Thermofilales</taxon>
        <taxon>Thermofilaceae</taxon>
        <taxon>Thermofilum</taxon>
    </lineage>
</organism>
<evidence type="ECO:0000256" key="6">
    <source>
        <dbReference type="ARBA" id="ARBA00022989"/>
    </source>
</evidence>
<dbReference type="CDD" id="cd06582">
    <property type="entry name" value="TM_PBP1_LivH_like"/>
    <property type="match status" value="1"/>
</dbReference>
<dbReference type="AlphaFoldDB" id="A0A7C4D342"/>
<evidence type="ECO:0000256" key="9">
    <source>
        <dbReference type="SAM" id="Phobius"/>
    </source>
</evidence>
<accession>A0A7C4D342</accession>
<evidence type="ECO:0000256" key="7">
    <source>
        <dbReference type="ARBA" id="ARBA00023136"/>
    </source>
</evidence>
<evidence type="ECO:0000313" key="10">
    <source>
        <dbReference type="EMBL" id="HGM46652.1"/>
    </source>
</evidence>
<dbReference type="GO" id="GO:0022857">
    <property type="term" value="F:transmembrane transporter activity"/>
    <property type="evidence" value="ECO:0007669"/>
    <property type="project" value="InterPro"/>
</dbReference>
<feature type="transmembrane region" description="Helical" evidence="9">
    <location>
        <begin position="235"/>
        <end position="251"/>
    </location>
</feature>
<evidence type="ECO:0000256" key="8">
    <source>
        <dbReference type="ARBA" id="ARBA00037998"/>
    </source>
</evidence>
<dbReference type="EMBL" id="DTBQ01000077">
    <property type="protein sequence ID" value="HGM46652.1"/>
    <property type="molecule type" value="Genomic_DNA"/>
</dbReference>
<keyword evidence="3" id="KW-1003">Cell membrane</keyword>
<protein>
    <submittedName>
        <fullName evidence="10">Branched-chain amino acid ABC transporter permease</fullName>
    </submittedName>
</protein>
<keyword evidence="2" id="KW-0813">Transport</keyword>
<evidence type="ECO:0000256" key="2">
    <source>
        <dbReference type="ARBA" id="ARBA00022448"/>
    </source>
</evidence>
<feature type="transmembrane region" description="Helical" evidence="9">
    <location>
        <begin position="154"/>
        <end position="172"/>
    </location>
</feature>
<keyword evidence="7 9" id="KW-0472">Membrane</keyword>
<feature type="transmembrane region" description="Helical" evidence="9">
    <location>
        <begin position="97"/>
        <end position="118"/>
    </location>
</feature>
<dbReference type="PANTHER" id="PTHR11795">
    <property type="entry name" value="BRANCHED-CHAIN AMINO ACID TRANSPORT SYSTEM PERMEASE PROTEIN LIVH"/>
    <property type="match status" value="1"/>
</dbReference>
<feature type="transmembrane region" description="Helical" evidence="9">
    <location>
        <begin position="12"/>
        <end position="30"/>
    </location>
</feature>
<keyword evidence="4 9" id="KW-0812">Transmembrane</keyword>
<feature type="transmembrane region" description="Helical" evidence="9">
    <location>
        <begin position="64"/>
        <end position="85"/>
    </location>
</feature>
<comment type="caution">
    <text evidence="10">The sequence shown here is derived from an EMBL/GenBank/DDBJ whole genome shotgun (WGS) entry which is preliminary data.</text>
</comment>
<dbReference type="Pfam" id="PF02653">
    <property type="entry name" value="BPD_transp_2"/>
    <property type="match status" value="1"/>
</dbReference>
<keyword evidence="6 9" id="KW-1133">Transmembrane helix</keyword>
<comment type="similarity">
    <text evidence="8">Belongs to the binding-protein-dependent transport system permease family. LivHM subfamily.</text>
</comment>
<keyword evidence="5" id="KW-0029">Amino-acid transport</keyword>
<dbReference type="GO" id="GO:0005886">
    <property type="term" value="C:plasma membrane"/>
    <property type="evidence" value="ECO:0007669"/>
    <property type="project" value="UniProtKB-SubCell"/>
</dbReference>
<evidence type="ECO:0000256" key="3">
    <source>
        <dbReference type="ARBA" id="ARBA00022475"/>
    </source>
</evidence>
<gene>
    <name evidence="10" type="ORF">ENU21_02705</name>
</gene>
<feature type="transmembrane region" description="Helical" evidence="9">
    <location>
        <begin position="285"/>
        <end position="309"/>
    </location>
</feature>
<name>A0A7C4D342_THEPE</name>
<dbReference type="InterPro" id="IPR052157">
    <property type="entry name" value="BCAA_transport_permease"/>
</dbReference>
<evidence type="ECO:0000256" key="4">
    <source>
        <dbReference type="ARBA" id="ARBA00022692"/>
    </source>
</evidence>
<reference evidence="10" key="1">
    <citation type="journal article" date="2020" name="mSystems">
        <title>Genome- and Community-Level Interaction Insights into Carbon Utilization and Element Cycling Functions of Hydrothermarchaeota in Hydrothermal Sediment.</title>
        <authorList>
            <person name="Zhou Z."/>
            <person name="Liu Y."/>
            <person name="Xu W."/>
            <person name="Pan J."/>
            <person name="Luo Z.H."/>
            <person name="Li M."/>
        </authorList>
    </citation>
    <scope>NUCLEOTIDE SEQUENCE</scope>
    <source>
        <strain evidence="10">SpSt-649</strain>
    </source>
</reference>
<dbReference type="InterPro" id="IPR001851">
    <property type="entry name" value="ABC_transp_permease"/>
</dbReference>
<feature type="transmembrane region" description="Helical" evidence="9">
    <location>
        <begin position="258"/>
        <end position="279"/>
    </location>
</feature>
<dbReference type="PANTHER" id="PTHR11795:SF449">
    <property type="entry name" value="BRANCHED-CHAIN AMINO ACID TRANSPORT PERMEASE PROTEIN LIVH-RELATED"/>
    <property type="match status" value="1"/>
</dbReference>
<sequence length="319" mass="34462">MLPGYPYSILNSLQYFLFYLLFSVPLTLSYRTSKVLNFSHSNFIAYGMYTAIFLHGLAGNQSFLVAAIAAFLAGGSIALLNHLAVFRPLEQRRASPAFVMIASMGLWIMYNYLLYMLADVAHAFTMKNFISYGRIDYADIPDLRILDFTVDHSLLASLASATAFGTALYLLLMKTSLGRAMRAVADNPALAEISGIPREKVLRFTWFLCGGAAAVGGVLWTSFSGTITPASADAMILQVFAVSFIGGLVSLSRTILGALAISLAENVGIAALNTFFGIPTSFRPFITFVTLLTVLIVSPPLGAAGGLPYRFRRKVGGGR</sequence>
<evidence type="ECO:0000256" key="5">
    <source>
        <dbReference type="ARBA" id="ARBA00022970"/>
    </source>
</evidence>
<evidence type="ECO:0000256" key="1">
    <source>
        <dbReference type="ARBA" id="ARBA00004651"/>
    </source>
</evidence>
<proteinExistence type="inferred from homology"/>
<feature type="transmembrane region" description="Helical" evidence="9">
    <location>
        <begin position="42"/>
        <end position="58"/>
    </location>
</feature>
<dbReference type="GO" id="GO:0006865">
    <property type="term" value="P:amino acid transport"/>
    <property type="evidence" value="ECO:0007669"/>
    <property type="project" value="UniProtKB-KW"/>
</dbReference>
<feature type="transmembrane region" description="Helical" evidence="9">
    <location>
        <begin position="204"/>
        <end position="223"/>
    </location>
</feature>
<comment type="subcellular location">
    <subcellularLocation>
        <location evidence="1">Cell membrane</location>
        <topology evidence="1">Multi-pass membrane protein</topology>
    </subcellularLocation>
</comment>